<proteinExistence type="predicted"/>
<dbReference type="AlphaFoldDB" id="A0A2M8QEX0"/>
<dbReference type="Pfam" id="PF13761">
    <property type="entry name" value="DUF4166"/>
    <property type="match status" value="1"/>
</dbReference>
<sequence length="200" mass="22556">MTVTQPSLFRLALGEAFDRLAPALQRHYDLAPGQQAVLQGPMRAWNRFAWARALAPFMPIPADQVPVYVRNRGLVDRDEVCYEWHREFRYPSGTVVSYTLTRPARDRLPARVLDTFNQPPNIGITLALEVSPDGRSLRQTTVGPQFAIRNGRYAALPGLFHIRSIAVERAVDERTIHTEVVVSHPVFGRMFGYSGTLSIE</sequence>
<dbReference type="EMBL" id="PGTN01000017">
    <property type="protein sequence ID" value="PJF48344.1"/>
    <property type="molecule type" value="Genomic_DNA"/>
</dbReference>
<evidence type="ECO:0000313" key="3">
    <source>
        <dbReference type="Proteomes" id="UP000230790"/>
    </source>
</evidence>
<feature type="domain" description="DUF4166" evidence="1">
    <location>
        <begin position="20"/>
        <end position="197"/>
    </location>
</feature>
<protein>
    <recommendedName>
        <fullName evidence="1">DUF4166 domain-containing protein</fullName>
    </recommendedName>
</protein>
<reference evidence="2 3" key="1">
    <citation type="submission" date="2017-11" db="EMBL/GenBank/DDBJ databases">
        <title>Evolution of Phototrophy in the Chloroflexi Phylum Driven by Horizontal Gene Transfer.</title>
        <authorList>
            <person name="Ward L.M."/>
            <person name="Hemp J."/>
            <person name="Shih P.M."/>
            <person name="Mcglynn S.E."/>
            <person name="Fischer W."/>
        </authorList>
    </citation>
    <scope>NUCLEOTIDE SEQUENCE [LARGE SCALE GENOMIC DNA]</scope>
    <source>
        <strain evidence="2">JP3_7</strain>
    </source>
</reference>
<evidence type="ECO:0000259" key="1">
    <source>
        <dbReference type="Pfam" id="PF13761"/>
    </source>
</evidence>
<organism evidence="2 3">
    <name type="scientific">Candidatus Thermofonsia Clade 3 bacterium</name>
    <dbReference type="NCBI Taxonomy" id="2364212"/>
    <lineage>
        <taxon>Bacteria</taxon>
        <taxon>Bacillati</taxon>
        <taxon>Chloroflexota</taxon>
        <taxon>Candidatus Thermofontia</taxon>
        <taxon>Candidatus Thermofonsia Clade 3</taxon>
    </lineage>
</organism>
<dbReference type="Proteomes" id="UP000230790">
    <property type="component" value="Unassembled WGS sequence"/>
</dbReference>
<accession>A0A2M8QEX0</accession>
<evidence type="ECO:0000313" key="2">
    <source>
        <dbReference type="EMBL" id="PJF48344.1"/>
    </source>
</evidence>
<comment type="caution">
    <text evidence="2">The sequence shown here is derived from an EMBL/GenBank/DDBJ whole genome shotgun (WGS) entry which is preliminary data.</text>
</comment>
<name>A0A2M8QEX0_9CHLR</name>
<dbReference type="InterPro" id="IPR025311">
    <property type="entry name" value="DUF4166"/>
</dbReference>
<gene>
    <name evidence="2" type="ORF">CUN48_04045</name>
</gene>